<comment type="caution">
    <text evidence="4">The sequence shown here is derived from an EMBL/GenBank/DDBJ whole genome shotgun (WGS) entry which is preliminary data.</text>
</comment>
<dbReference type="InterPro" id="IPR000873">
    <property type="entry name" value="AMP-dep_synth/lig_dom"/>
</dbReference>
<proteinExistence type="predicted"/>
<dbReference type="InterPro" id="IPR042099">
    <property type="entry name" value="ANL_N_sf"/>
</dbReference>
<evidence type="ECO:0000313" key="5">
    <source>
        <dbReference type="Proteomes" id="UP000466535"/>
    </source>
</evidence>
<dbReference type="PROSITE" id="PS00455">
    <property type="entry name" value="AMP_BINDING"/>
    <property type="match status" value="1"/>
</dbReference>
<gene>
    <name evidence="4" type="ORF">GRX03_14425</name>
</gene>
<reference evidence="4 5" key="1">
    <citation type="submission" date="2019-12" db="EMBL/GenBank/DDBJ databases">
        <title>Isolation and characterization of three novel carbon monoxide-oxidizing members of Halobacteria from salione crusts and soils.</title>
        <authorList>
            <person name="Myers M.R."/>
            <person name="King G.M."/>
        </authorList>
    </citation>
    <scope>NUCLEOTIDE SEQUENCE [LARGE SCALE GENOMIC DNA]</scope>
    <source>
        <strain evidence="4 5">WSH3</strain>
    </source>
</reference>
<dbReference type="RefSeq" id="WP_159764931.1">
    <property type="nucleotide sequence ID" value="NZ_WUUT01000006.1"/>
</dbReference>
<dbReference type="GO" id="GO:0005524">
    <property type="term" value="F:ATP binding"/>
    <property type="evidence" value="ECO:0007669"/>
    <property type="project" value="UniProtKB-KW"/>
</dbReference>
<dbReference type="EMBL" id="WUUT01000006">
    <property type="protein sequence ID" value="MXR52796.1"/>
    <property type="molecule type" value="Genomic_DNA"/>
</dbReference>
<dbReference type="InterPro" id="IPR020845">
    <property type="entry name" value="AMP-binding_CS"/>
</dbReference>
<dbReference type="GO" id="GO:0016020">
    <property type="term" value="C:membrane"/>
    <property type="evidence" value="ECO:0007669"/>
    <property type="project" value="TreeGrafter"/>
</dbReference>
<dbReference type="Pfam" id="PF00501">
    <property type="entry name" value="AMP-binding"/>
    <property type="match status" value="1"/>
</dbReference>
<dbReference type="GO" id="GO:0004467">
    <property type="term" value="F:long-chain fatty acid-CoA ligase activity"/>
    <property type="evidence" value="ECO:0007669"/>
    <property type="project" value="TreeGrafter"/>
</dbReference>
<dbReference type="OrthoDB" id="70225at2157"/>
<protein>
    <submittedName>
        <fullName evidence="4">AMP-binding protein</fullName>
    </submittedName>
</protein>
<keyword evidence="5" id="KW-1185">Reference proteome</keyword>
<evidence type="ECO:0000313" key="4">
    <source>
        <dbReference type="EMBL" id="MXR52796.1"/>
    </source>
</evidence>
<dbReference type="CDD" id="cd05907">
    <property type="entry name" value="VL_LC_FACS_like"/>
    <property type="match status" value="1"/>
</dbReference>
<dbReference type="Proteomes" id="UP000466535">
    <property type="component" value="Unassembled WGS sequence"/>
</dbReference>
<evidence type="ECO:0000256" key="1">
    <source>
        <dbReference type="ARBA" id="ARBA00022741"/>
    </source>
</evidence>
<evidence type="ECO:0000259" key="3">
    <source>
        <dbReference type="Pfam" id="PF00501"/>
    </source>
</evidence>
<dbReference type="Pfam" id="PF23562">
    <property type="entry name" value="AMP-binding_C_3"/>
    <property type="match status" value="1"/>
</dbReference>
<dbReference type="PANTHER" id="PTHR43272:SF33">
    <property type="entry name" value="AMP-BINDING DOMAIN-CONTAINING PROTEIN-RELATED"/>
    <property type="match status" value="1"/>
</dbReference>
<sequence length="657" mass="73013">MDWLQAEREYDSAVLGETTIPRLFFDAADRYADIDCQLYKGGVSERSLVTEGVVEAAPAGEYGALSFPAVADIVRNLAGGFRTLGVEAGDRVAIYADTRMEWAQADLGLMTAGAVVTTVYTESSPEQVRYLLTDPGATGVVVEDETLLSTLAAVEGETDVEFVVLLDEPTQQWDLDAELHTLGAVHGMGREYDEETVEAWIDRQDWTELASLVYTSGTTGDPKGVKLTHENWRSCLNQVHRRIGPRPDKPAAMPKLEPGKRSIAFLPLAHAFERSNHFQNFASGVTIGYAESTDTIAEDIKTLEPEFAAAVPRVYERIYNGIREQASESPARKRVFEWAVETAQRYDRADDPGLVLEAKLAVADRLVFSSVRQALGGNIEMFISGGGSLSEDLARLYRAMGVTIIEGYGLTETAPGVSFNPPEEIHVGTMGPPLCEVDIDLDPDIVDQRTREQRPGEVGELLVKGPNIFEGYWEKPEQTERAFDGEWFRTGDIVAREADDYLRFVDRRKNLLVLDTGKNVAPEPIEDEFSTSSRVDQIVVVGDDRKFVAALIVPNFEALRSWAEEEDLAVPRDRQAAVDDERVRAWIEEEVARINADLATHEQIKEFRLVAEEWTADNDLLTPSMKKKRRNIRDAYEEELADIYSGEPEQTGAVAVD</sequence>
<keyword evidence="1" id="KW-0547">Nucleotide-binding</keyword>
<evidence type="ECO:0000256" key="2">
    <source>
        <dbReference type="ARBA" id="ARBA00022840"/>
    </source>
</evidence>
<feature type="domain" description="AMP-dependent synthetase/ligase" evidence="3">
    <location>
        <begin position="60"/>
        <end position="473"/>
    </location>
</feature>
<name>A0A6B0T974_9EURY</name>
<keyword evidence="2" id="KW-0067">ATP-binding</keyword>
<organism evidence="4 5">
    <name type="scientific">Halovenus carboxidivorans</name>
    <dbReference type="NCBI Taxonomy" id="2692199"/>
    <lineage>
        <taxon>Archaea</taxon>
        <taxon>Methanobacteriati</taxon>
        <taxon>Methanobacteriota</taxon>
        <taxon>Stenosarchaea group</taxon>
        <taxon>Halobacteria</taxon>
        <taxon>Halobacteriales</taxon>
        <taxon>Haloarculaceae</taxon>
        <taxon>Halovenus</taxon>
    </lineage>
</organism>
<dbReference type="SUPFAM" id="SSF56801">
    <property type="entry name" value="Acetyl-CoA synthetase-like"/>
    <property type="match status" value="1"/>
</dbReference>
<accession>A0A6B0T974</accession>
<dbReference type="PANTHER" id="PTHR43272">
    <property type="entry name" value="LONG-CHAIN-FATTY-ACID--COA LIGASE"/>
    <property type="match status" value="1"/>
</dbReference>
<dbReference type="Gene3D" id="3.40.50.12780">
    <property type="entry name" value="N-terminal domain of ligase-like"/>
    <property type="match status" value="1"/>
</dbReference>
<dbReference type="AlphaFoldDB" id="A0A6B0T974"/>